<evidence type="ECO:0000259" key="1">
    <source>
        <dbReference type="PROSITE" id="PS50011"/>
    </source>
</evidence>
<evidence type="ECO:0000313" key="2">
    <source>
        <dbReference type="EMBL" id="UYP44136.1"/>
    </source>
</evidence>
<feature type="domain" description="Protein kinase" evidence="1">
    <location>
        <begin position="18"/>
        <end position="301"/>
    </location>
</feature>
<dbReference type="InterPro" id="IPR011009">
    <property type="entry name" value="Kinase-like_dom_sf"/>
</dbReference>
<keyword evidence="2" id="KW-0418">Kinase</keyword>
<organism evidence="2 3">
    <name type="scientific">Candidatus Lokiarchaeum ossiferum</name>
    <dbReference type="NCBI Taxonomy" id="2951803"/>
    <lineage>
        <taxon>Archaea</taxon>
        <taxon>Promethearchaeati</taxon>
        <taxon>Promethearchaeota</taxon>
        <taxon>Promethearchaeia</taxon>
        <taxon>Promethearchaeales</taxon>
        <taxon>Promethearchaeaceae</taxon>
        <taxon>Candidatus Lokiarchaeum</taxon>
    </lineage>
</organism>
<dbReference type="GO" id="GO:0004674">
    <property type="term" value="F:protein serine/threonine kinase activity"/>
    <property type="evidence" value="ECO:0007669"/>
    <property type="project" value="UniProtKB-EC"/>
</dbReference>
<dbReference type="EMBL" id="CP104013">
    <property type="protein sequence ID" value="UYP44136.1"/>
    <property type="molecule type" value="Genomic_DNA"/>
</dbReference>
<protein>
    <submittedName>
        <fullName evidence="2">Serine/threonine-protein kinase PknD</fullName>
        <ecNumber evidence="2">2.7.11.1</ecNumber>
    </submittedName>
</protein>
<gene>
    <name evidence="2" type="ORF">NEF87_000421</name>
</gene>
<dbReference type="PANTHER" id="PTHR44167">
    <property type="entry name" value="OVARIAN-SPECIFIC SERINE/THREONINE-PROTEIN KINASE LOK-RELATED"/>
    <property type="match status" value="1"/>
</dbReference>
<dbReference type="Gene3D" id="1.10.510.10">
    <property type="entry name" value="Transferase(Phosphotransferase) domain 1"/>
    <property type="match status" value="1"/>
</dbReference>
<dbReference type="PANTHER" id="PTHR44167:SF30">
    <property type="entry name" value="PHOSPHORYLASE KINASE"/>
    <property type="match status" value="1"/>
</dbReference>
<dbReference type="SUPFAM" id="SSF56112">
    <property type="entry name" value="Protein kinase-like (PK-like)"/>
    <property type="match status" value="1"/>
</dbReference>
<dbReference type="Proteomes" id="UP001208689">
    <property type="component" value="Chromosome"/>
</dbReference>
<keyword evidence="3" id="KW-1185">Reference proteome</keyword>
<keyword evidence="2" id="KW-0808">Transferase</keyword>
<dbReference type="InterPro" id="IPR008266">
    <property type="entry name" value="Tyr_kinase_AS"/>
</dbReference>
<dbReference type="InterPro" id="IPR000719">
    <property type="entry name" value="Prot_kinase_dom"/>
</dbReference>
<evidence type="ECO:0000313" key="3">
    <source>
        <dbReference type="Proteomes" id="UP001208689"/>
    </source>
</evidence>
<dbReference type="PROSITE" id="PS00109">
    <property type="entry name" value="PROTEIN_KINASE_TYR"/>
    <property type="match status" value="1"/>
</dbReference>
<dbReference type="Gene3D" id="3.30.200.20">
    <property type="entry name" value="Phosphorylase Kinase, domain 1"/>
    <property type="match status" value="1"/>
</dbReference>
<proteinExistence type="predicted"/>
<dbReference type="EC" id="2.7.11.1" evidence="2"/>
<name>A0ABY6HL42_9ARCH</name>
<dbReference type="SMART" id="SM00220">
    <property type="entry name" value="S_TKc"/>
    <property type="match status" value="1"/>
</dbReference>
<dbReference type="Pfam" id="PF00069">
    <property type="entry name" value="Pkinase"/>
    <property type="match status" value="1"/>
</dbReference>
<sequence>MTSDLLKEGSFLKLKDQYLVDKFLIAGGFSDVYTGIRVKDSKKVIIKVLRNIDFDDHIQAENYWRRECAFIDIGSFFSPLTMKLLDSMADKRNFDHFKFILVTNFIEGPEFGIWYEKWIKNAPSGIEQITFLLNFVFIPLCEHLQFCSNHGLIHRDFSTTNFIMSTNKDNGLVYPVIIDWGAGRNFDPATLYDNPPYIEEMEGIGTQIYTPGFSSPEVMEGKPPVPQTDIYNFGSIMYFAFSGGKYRKNDILTTDYILNPREEVEDCPKLIANIVKRCTQYQPRDRYITFNELLEDLNEVYEQLSEETTSF</sequence>
<accession>A0ABY6HL42</accession>
<dbReference type="PROSITE" id="PS50011">
    <property type="entry name" value="PROTEIN_KINASE_DOM"/>
    <property type="match status" value="1"/>
</dbReference>
<reference evidence="2" key="1">
    <citation type="submission" date="2022-09" db="EMBL/GenBank/DDBJ databases">
        <title>Actin cytoskeleton and complex cell architecture in an #Asgard archaeon.</title>
        <authorList>
            <person name="Ponce Toledo R.I."/>
            <person name="Schleper C."/>
            <person name="Rodrigues Oliveira T."/>
            <person name="Wollweber F."/>
            <person name="Xu J."/>
            <person name="Rittmann S."/>
            <person name="Klingl A."/>
            <person name="Pilhofer M."/>
        </authorList>
    </citation>
    <scope>NUCLEOTIDE SEQUENCE</scope>
    <source>
        <strain evidence="2">B-35</strain>
    </source>
</reference>